<dbReference type="GO" id="GO:0004672">
    <property type="term" value="F:protein kinase activity"/>
    <property type="evidence" value="ECO:0007669"/>
    <property type="project" value="InterPro"/>
</dbReference>
<dbReference type="AlphaFoldDB" id="A0A5M3MLY2"/>
<dbReference type="PANTHER" id="PTHR38248">
    <property type="entry name" value="FUNK1 6"/>
    <property type="match status" value="1"/>
</dbReference>
<sequence>MHDYSQLLENLSAHSDWEGMKVLLHMLDIDSKDECPVIDDDWATQPTSRLGTKEYMSRSVIGAAHDNRDHPYHASPADDLFSCFFVALWAAIYRKDGSLEIPEGIVVFREDLARSTDSRTAVASDVANPVKLEVDMYGTFLVSCQHFLEEWYTKLWRLLADRRNLLDNDPSENGSTERLCSFYERRLRDITPPILKARFVKQSVKQSIDSESKRELLDEDDVDIASKFSWVSRRYFNAEKDLLSACRDDFGVAKHYYSAIVHHKDGIPATNHFFLQSVTFWNVLEAREDPSREPTPEYRTLRQHVCGFCGRSLVHAKSDRELFMAIAHAMLGYWNMLRKGFQHRDISIGNVLLSEDSKTKRSLSKALNELVSDLKESDTRKARLEKITTLLQPLDTDDKCRGFVIDGDLAVHLQKYFAFKAASQLGTAEFMSEGLIDAANERVPYLQYPGDDLYSYFFVALWAAVYHKHDMVGTPSGLRLYREYLTQGTSRSNVARNVARHRELEVDRYGSFLVSCQPFLKEWSEKLDLLDSAWMKLLQSDPSQDSLEEHFCSLYERGLVEYLEIFMKVYGSA</sequence>
<dbReference type="KEGG" id="cput:CONPUDRAFT_154266"/>
<dbReference type="Proteomes" id="UP000053558">
    <property type="component" value="Unassembled WGS sequence"/>
</dbReference>
<comment type="caution">
    <text evidence="2">The sequence shown here is derived from an EMBL/GenBank/DDBJ whole genome shotgun (WGS) entry which is preliminary data.</text>
</comment>
<dbReference type="InterPro" id="IPR008266">
    <property type="entry name" value="Tyr_kinase_AS"/>
</dbReference>
<reference evidence="3" key="1">
    <citation type="journal article" date="2012" name="Science">
        <title>The Paleozoic origin of enzymatic lignin decomposition reconstructed from 31 fungal genomes.</title>
        <authorList>
            <person name="Floudas D."/>
            <person name="Binder M."/>
            <person name="Riley R."/>
            <person name="Barry K."/>
            <person name="Blanchette R.A."/>
            <person name="Henrissat B."/>
            <person name="Martinez A.T."/>
            <person name="Otillar R."/>
            <person name="Spatafora J.W."/>
            <person name="Yadav J.S."/>
            <person name="Aerts A."/>
            <person name="Benoit I."/>
            <person name="Boyd A."/>
            <person name="Carlson A."/>
            <person name="Copeland A."/>
            <person name="Coutinho P.M."/>
            <person name="de Vries R.P."/>
            <person name="Ferreira P."/>
            <person name="Findley K."/>
            <person name="Foster B."/>
            <person name="Gaskell J."/>
            <person name="Glotzer D."/>
            <person name="Gorecki P."/>
            <person name="Heitman J."/>
            <person name="Hesse C."/>
            <person name="Hori C."/>
            <person name="Igarashi K."/>
            <person name="Jurgens J.A."/>
            <person name="Kallen N."/>
            <person name="Kersten P."/>
            <person name="Kohler A."/>
            <person name="Kuees U."/>
            <person name="Kumar T.K.A."/>
            <person name="Kuo A."/>
            <person name="LaButti K."/>
            <person name="Larrondo L.F."/>
            <person name="Lindquist E."/>
            <person name="Ling A."/>
            <person name="Lombard V."/>
            <person name="Lucas S."/>
            <person name="Lundell T."/>
            <person name="Martin R."/>
            <person name="McLaughlin D.J."/>
            <person name="Morgenstern I."/>
            <person name="Morin E."/>
            <person name="Murat C."/>
            <person name="Nagy L.G."/>
            <person name="Nolan M."/>
            <person name="Ohm R.A."/>
            <person name="Patyshakuliyeva A."/>
            <person name="Rokas A."/>
            <person name="Ruiz-Duenas F.J."/>
            <person name="Sabat G."/>
            <person name="Salamov A."/>
            <person name="Samejima M."/>
            <person name="Schmutz J."/>
            <person name="Slot J.C."/>
            <person name="St John F."/>
            <person name="Stenlid J."/>
            <person name="Sun H."/>
            <person name="Sun S."/>
            <person name="Syed K."/>
            <person name="Tsang A."/>
            <person name="Wiebenga A."/>
            <person name="Young D."/>
            <person name="Pisabarro A."/>
            <person name="Eastwood D.C."/>
            <person name="Martin F."/>
            <person name="Cullen D."/>
            <person name="Grigoriev I.V."/>
            <person name="Hibbett D.S."/>
        </authorList>
    </citation>
    <scope>NUCLEOTIDE SEQUENCE [LARGE SCALE GENOMIC DNA]</scope>
    <source>
        <strain evidence="3">RWD-64-598 SS2</strain>
    </source>
</reference>
<dbReference type="InterPro" id="IPR040976">
    <property type="entry name" value="Pkinase_fungal"/>
</dbReference>
<protein>
    <recommendedName>
        <fullName evidence="1">Fungal-type protein kinase domain-containing protein</fullName>
    </recommendedName>
</protein>
<dbReference type="OrthoDB" id="3182677at2759"/>
<dbReference type="InterPro" id="IPR011009">
    <property type="entry name" value="Kinase-like_dom_sf"/>
</dbReference>
<dbReference type="PANTHER" id="PTHR38248:SF2">
    <property type="entry name" value="FUNK1 11"/>
    <property type="match status" value="1"/>
</dbReference>
<organism evidence="2 3">
    <name type="scientific">Coniophora puteana (strain RWD-64-598)</name>
    <name type="common">Brown rot fungus</name>
    <dbReference type="NCBI Taxonomy" id="741705"/>
    <lineage>
        <taxon>Eukaryota</taxon>
        <taxon>Fungi</taxon>
        <taxon>Dikarya</taxon>
        <taxon>Basidiomycota</taxon>
        <taxon>Agaricomycotina</taxon>
        <taxon>Agaricomycetes</taxon>
        <taxon>Agaricomycetidae</taxon>
        <taxon>Boletales</taxon>
        <taxon>Coniophorineae</taxon>
        <taxon>Coniophoraceae</taxon>
        <taxon>Coniophora</taxon>
    </lineage>
</organism>
<dbReference type="GeneID" id="19203243"/>
<proteinExistence type="predicted"/>
<keyword evidence="3" id="KW-1185">Reference proteome</keyword>
<evidence type="ECO:0000313" key="2">
    <source>
        <dbReference type="EMBL" id="EIW80219.1"/>
    </source>
</evidence>
<accession>A0A5M3MLY2</accession>
<name>A0A5M3MLY2_CONPW</name>
<dbReference type="PROSITE" id="PS00109">
    <property type="entry name" value="PROTEIN_KINASE_TYR"/>
    <property type="match status" value="1"/>
</dbReference>
<dbReference type="Pfam" id="PF17667">
    <property type="entry name" value="Pkinase_fungal"/>
    <property type="match status" value="1"/>
</dbReference>
<dbReference type="EMBL" id="JH711579">
    <property type="protein sequence ID" value="EIW80219.1"/>
    <property type="molecule type" value="Genomic_DNA"/>
</dbReference>
<feature type="domain" description="Fungal-type protein kinase" evidence="1">
    <location>
        <begin position="220"/>
        <end position="463"/>
    </location>
</feature>
<evidence type="ECO:0000313" key="3">
    <source>
        <dbReference type="Proteomes" id="UP000053558"/>
    </source>
</evidence>
<evidence type="ECO:0000259" key="1">
    <source>
        <dbReference type="Pfam" id="PF17667"/>
    </source>
</evidence>
<dbReference type="RefSeq" id="XP_007769220.1">
    <property type="nucleotide sequence ID" value="XM_007771030.1"/>
</dbReference>
<dbReference type="SUPFAM" id="SSF56112">
    <property type="entry name" value="Protein kinase-like (PK-like)"/>
    <property type="match status" value="1"/>
</dbReference>
<gene>
    <name evidence="2" type="ORF">CONPUDRAFT_154266</name>
</gene>